<proteinExistence type="predicted"/>
<accession>A0A2H9T2U4</accession>
<sequence length="363" mass="42928">MTVNTDKTKIVVFRKGGKVKDNETWTYNGINISVVDQFCYLGFLLKFNNKFNFMSKHLAEQGRKALFALRSKCNNLNLNIKTMLHLFDTYISSILCYACEVWSTHNALEVEKVHLEFCKNLLGVKKSTCNAMIYIELGRLPLKNMQLNRMLKFWFKLLNSDNCILREAYNLLYMEIEKENPKQNWLLHVKHKLFELGFGYIWLRQLPSDIVYMPIIKERINDQASQTLFNSLHMSSKCDLYKHMVNKVTLQFYLTKSLPSQLRKMITKLRLSAHNLAIESGRYRNIPRCHRYCINCNSLEVEDEFHFLLVCQKYSTLRGKYIKKYFWKKPSVFKVIELLNTNSLKELNLLGRFIKEAFSCRIV</sequence>
<gene>
    <name evidence="1" type="ORF">CI610_03554</name>
</gene>
<dbReference type="EMBL" id="NSIT01000535">
    <property type="protein sequence ID" value="PJE77521.1"/>
    <property type="molecule type" value="Genomic_DNA"/>
</dbReference>
<comment type="caution">
    <text evidence="1">The sequence shown here is derived from an EMBL/GenBank/DDBJ whole genome shotgun (WGS) entry which is preliminary data.</text>
</comment>
<evidence type="ECO:0000313" key="1">
    <source>
        <dbReference type="EMBL" id="PJE77521.1"/>
    </source>
</evidence>
<dbReference type="PANTHER" id="PTHR47027">
    <property type="entry name" value="REVERSE TRANSCRIPTASE DOMAIN-CONTAINING PROTEIN"/>
    <property type="match status" value="1"/>
</dbReference>
<dbReference type="AlphaFoldDB" id="A0A2H9T2U4"/>
<name>A0A2H9T2U4_9ZZZZ</name>
<dbReference type="PANTHER" id="PTHR47027:SF20">
    <property type="entry name" value="REVERSE TRANSCRIPTASE-LIKE PROTEIN WITH RNA-DIRECTED DNA POLYMERASE DOMAIN"/>
    <property type="match status" value="1"/>
</dbReference>
<organism evidence="1">
    <name type="scientific">invertebrate metagenome</name>
    <dbReference type="NCBI Taxonomy" id="1711999"/>
    <lineage>
        <taxon>unclassified sequences</taxon>
        <taxon>metagenomes</taxon>
        <taxon>organismal metagenomes</taxon>
    </lineage>
</organism>
<protein>
    <recommendedName>
        <fullName evidence="2">Reverse transcriptase zinc-binding domain-containing protein</fullName>
    </recommendedName>
</protein>
<evidence type="ECO:0008006" key="2">
    <source>
        <dbReference type="Google" id="ProtNLM"/>
    </source>
</evidence>
<reference evidence="1" key="1">
    <citation type="journal article" date="2017" name="Appl. Environ. Microbiol.">
        <title>Molecular characterization of an Endozoicomonas-like organism causing infection in king scallop Pecten maximus L.</title>
        <authorList>
            <person name="Cano I."/>
            <person name="van Aerle R."/>
            <person name="Ross S."/>
            <person name="Verner-Jeffreys D.W."/>
            <person name="Paley R.K."/>
            <person name="Rimmer G."/>
            <person name="Ryder D."/>
            <person name="Hooper P."/>
            <person name="Stone D."/>
            <person name="Feist S.W."/>
        </authorList>
    </citation>
    <scope>NUCLEOTIDE SEQUENCE</scope>
</reference>